<evidence type="ECO:0000256" key="1">
    <source>
        <dbReference type="SAM" id="MobiDB-lite"/>
    </source>
</evidence>
<organism evidence="2 3">
    <name type="scientific">Mycena pura</name>
    <dbReference type="NCBI Taxonomy" id="153505"/>
    <lineage>
        <taxon>Eukaryota</taxon>
        <taxon>Fungi</taxon>
        <taxon>Dikarya</taxon>
        <taxon>Basidiomycota</taxon>
        <taxon>Agaricomycotina</taxon>
        <taxon>Agaricomycetes</taxon>
        <taxon>Agaricomycetidae</taxon>
        <taxon>Agaricales</taxon>
        <taxon>Marasmiineae</taxon>
        <taxon>Mycenaceae</taxon>
        <taxon>Mycena</taxon>
    </lineage>
</organism>
<gene>
    <name evidence="2" type="ORF">GGX14DRAFT_397712</name>
</gene>
<accession>A0AAD6V7G4</accession>
<dbReference type="EMBL" id="JARJCW010000044">
    <property type="protein sequence ID" value="KAJ7205166.1"/>
    <property type="molecule type" value="Genomic_DNA"/>
</dbReference>
<dbReference type="Proteomes" id="UP001219525">
    <property type="component" value="Unassembled WGS sequence"/>
</dbReference>
<evidence type="ECO:0000313" key="2">
    <source>
        <dbReference type="EMBL" id="KAJ7205166.1"/>
    </source>
</evidence>
<protein>
    <submittedName>
        <fullName evidence="2">Uncharacterized protein</fullName>
    </submittedName>
</protein>
<keyword evidence="3" id="KW-1185">Reference proteome</keyword>
<feature type="compositionally biased region" description="Polar residues" evidence="1">
    <location>
        <begin position="181"/>
        <end position="198"/>
    </location>
</feature>
<proteinExistence type="predicted"/>
<name>A0AAD6V7G4_9AGAR</name>
<feature type="region of interest" description="Disordered" evidence="1">
    <location>
        <begin position="176"/>
        <end position="216"/>
    </location>
</feature>
<comment type="caution">
    <text evidence="2">The sequence shown here is derived from an EMBL/GenBank/DDBJ whole genome shotgun (WGS) entry which is preliminary data.</text>
</comment>
<reference evidence="2" key="1">
    <citation type="submission" date="2023-03" db="EMBL/GenBank/DDBJ databases">
        <title>Massive genome expansion in bonnet fungi (Mycena s.s.) driven by repeated elements and novel gene families across ecological guilds.</title>
        <authorList>
            <consortium name="Lawrence Berkeley National Laboratory"/>
            <person name="Harder C.B."/>
            <person name="Miyauchi S."/>
            <person name="Viragh M."/>
            <person name="Kuo A."/>
            <person name="Thoen E."/>
            <person name="Andreopoulos B."/>
            <person name="Lu D."/>
            <person name="Skrede I."/>
            <person name="Drula E."/>
            <person name="Henrissat B."/>
            <person name="Morin E."/>
            <person name="Kohler A."/>
            <person name="Barry K."/>
            <person name="LaButti K."/>
            <person name="Morin E."/>
            <person name="Salamov A."/>
            <person name="Lipzen A."/>
            <person name="Mereny Z."/>
            <person name="Hegedus B."/>
            <person name="Baldrian P."/>
            <person name="Stursova M."/>
            <person name="Weitz H."/>
            <person name="Taylor A."/>
            <person name="Grigoriev I.V."/>
            <person name="Nagy L.G."/>
            <person name="Martin F."/>
            <person name="Kauserud H."/>
        </authorList>
    </citation>
    <scope>NUCLEOTIDE SEQUENCE</scope>
    <source>
        <strain evidence="2">9144</strain>
    </source>
</reference>
<dbReference type="AlphaFoldDB" id="A0AAD6V7G4"/>
<sequence>MSTREAPSPGPVLRSEGAHTVFMYRHAHTGGMQRRVHAAFAHNRRTVAESGLRVLVGAAVSGAGRRTRTGATARADVRIVVRRGGREHEWARAVPGGVHVRERWRARTGRRRARWRQQTHGEWWRPSADTGEGRTRVRRQRRGMHWPARRQAHDMVVAAAAIAVVATSTAAAVRMRGGSKNDATSRGTSRAAKNQAGGSTCRVRERQRKPGMILGR</sequence>
<evidence type="ECO:0000313" key="3">
    <source>
        <dbReference type="Proteomes" id="UP001219525"/>
    </source>
</evidence>